<dbReference type="Pfam" id="PF12796">
    <property type="entry name" value="Ank_2"/>
    <property type="match status" value="2"/>
</dbReference>
<evidence type="ECO:0000256" key="4">
    <source>
        <dbReference type="ARBA" id="ARBA00023043"/>
    </source>
</evidence>
<dbReference type="Proteomes" id="UP000681722">
    <property type="component" value="Unassembled WGS sequence"/>
</dbReference>
<dbReference type="SMART" id="SM00248">
    <property type="entry name" value="ANK"/>
    <property type="match status" value="6"/>
</dbReference>
<proteinExistence type="inferred from homology"/>
<dbReference type="SUPFAM" id="SSF48403">
    <property type="entry name" value="Ankyrin repeat"/>
    <property type="match status" value="1"/>
</dbReference>
<keyword evidence="3" id="KW-0833">Ubl conjugation pathway</keyword>
<evidence type="ECO:0000313" key="8">
    <source>
        <dbReference type="EMBL" id="CAF1196158.1"/>
    </source>
</evidence>
<comment type="pathway">
    <text evidence="1">Protein modification; protein ubiquitination.</text>
</comment>
<evidence type="ECO:0000256" key="7">
    <source>
        <dbReference type="PROSITE-ProRule" id="PRU00023"/>
    </source>
</evidence>
<dbReference type="PANTHER" id="PTHR24173">
    <property type="entry name" value="ANKYRIN REPEAT CONTAINING"/>
    <property type="match status" value="1"/>
</dbReference>
<dbReference type="Proteomes" id="UP000682733">
    <property type="component" value="Unassembled WGS sequence"/>
</dbReference>
<dbReference type="PANTHER" id="PTHR24173:SF78">
    <property type="entry name" value="PROTEIN FEM-1 HOMOLOG B"/>
    <property type="match status" value="1"/>
</dbReference>
<name>A0A814W1J9_9BILA</name>
<protein>
    <recommendedName>
        <fullName evidence="6">Protein fem-1 homolog B</fullName>
    </recommendedName>
</protein>
<feature type="repeat" description="ANK" evidence="7">
    <location>
        <begin position="144"/>
        <end position="176"/>
    </location>
</feature>
<organism evidence="8 12">
    <name type="scientific">Didymodactylos carnosus</name>
    <dbReference type="NCBI Taxonomy" id="1234261"/>
    <lineage>
        <taxon>Eukaryota</taxon>
        <taxon>Metazoa</taxon>
        <taxon>Spiralia</taxon>
        <taxon>Gnathifera</taxon>
        <taxon>Rotifera</taxon>
        <taxon>Eurotatoria</taxon>
        <taxon>Bdelloidea</taxon>
        <taxon>Philodinida</taxon>
        <taxon>Philodinidae</taxon>
        <taxon>Didymodactylos</taxon>
    </lineage>
</organism>
<evidence type="ECO:0000256" key="5">
    <source>
        <dbReference type="ARBA" id="ARBA00038500"/>
    </source>
</evidence>
<dbReference type="GO" id="GO:0005737">
    <property type="term" value="C:cytoplasm"/>
    <property type="evidence" value="ECO:0007669"/>
    <property type="project" value="UniProtKB-SubCell"/>
</dbReference>
<dbReference type="Proteomes" id="UP000663829">
    <property type="component" value="Unassembled WGS sequence"/>
</dbReference>
<comment type="caution">
    <text evidence="8">The sequence shown here is derived from an EMBL/GenBank/DDBJ whole genome shotgun (WGS) entry which is preliminary data.</text>
</comment>
<keyword evidence="2" id="KW-0677">Repeat</keyword>
<evidence type="ECO:0000256" key="6">
    <source>
        <dbReference type="ARBA" id="ARBA00072197"/>
    </source>
</evidence>
<dbReference type="AlphaFoldDB" id="A0A814W1J9"/>
<feature type="repeat" description="ANK" evidence="7">
    <location>
        <begin position="243"/>
        <end position="275"/>
    </location>
</feature>
<dbReference type="PROSITE" id="PS50088">
    <property type="entry name" value="ANK_REPEAT"/>
    <property type="match status" value="4"/>
</dbReference>
<reference evidence="8" key="1">
    <citation type="submission" date="2021-02" db="EMBL/GenBank/DDBJ databases">
        <authorList>
            <person name="Nowell W R."/>
        </authorList>
    </citation>
    <scope>NUCLEOTIDE SEQUENCE</scope>
</reference>
<dbReference type="Pfam" id="PF00023">
    <property type="entry name" value="Ank"/>
    <property type="match status" value="1"/>
</dbReference>
<dbReference type="Gene3D" id="1.25.40.20">
    <property type="entry name" value="Ankyrin repeat-containing domain"/>
    <property type="match status" value="2"/>
</dbReference>
<keyword evidence="12" id="KW-1185">Reference proteome</keyword>
<gene>
    <name evidence="8" type="ORF">GPM918_LOCUS23472</name>
    <name evidence="9" type="ORF">OVA965_LOCUS25179</name>
    <name evidence="10" type="ORF">SRO942_LOCUS23471</name>
    <name evidence="11" type="ORF">TMI583_LOCUS25905</name>
</gene>
<evidence type="ECO:0000256" key="2">
    <source>
        <dbReference type="ARBA" id="ARBA00022737"/>
    </source>
</evidence>
<keyword evidence="4 7" id="KW-0040">ANK repeat</keyword>
<dbReference type="EMBL" id="CAJNOK010015497">
    <property type="protein sequence ID" value="CAF1226630.1"/>
    <property type="molecule type" value="Genomic_DNA"/>
</dbReference>
<dbReference type="InterPro" id="IPR036770">
    <property type="entry name" value="Ankyrin_rpt-contain_sf"/>
</dbReference>
<feature type="repeat" description="ANK" evidence="7">
    <location>
        <begin position="210"/>
        <end position="242"/>
    </location>
</feature>
<evidence type="ECO:0000313" key="9">
    <source>
        <dbReference type="EMBL" id="CAF1226630.1"/>
    </source>
</evidence>
<dbReference type="EMBL" id="CAJOBA010037040">
    <property type="protein sequence ID" value="CAF4034693.1"/>
    <property type="molecule type" value="Genomic_DNA"/>
</dbReference>
<dbReference type="EMBL" id="CAJNOQ010008399">
    <property type="protein sequence ID" value="CAF1196158.1"/>
    <property type="molecule type" value="Genomic_DNA"/>
</dbReference>
<dbReference type="PROSITE" id="PS50297">
    <property type="entry name" value="ANK_REP_REGION"/>
    <property type="match status" value="3"/>
</dbReference>
<dbReference type="OrthoDB" id="4429489at2759"/>
<comment type="similarity">
    <text evidence="5">Belongs to the fem-1 family.</text>
</comment>
<dbReference type="Proteomes" id="UP000677228">
    <property type="component" value="Unassembled WGS sequence"/>
</dbReference>
<dbReference type="EMBL" id="CAJOBC010008400">
    <property type="protein sequence ID" value="CAF3960531.1"/>
    <property type="molecule type" value="Genomic_DNA"/>
</dbReference>
<feature type="repeat" description="ANK" evidence="7">
    <location>
        <begin position="177"/>
        <end position="209"/>
    </location>
</feature>
<evidence type="ECO:0000256" key="3">
    <source>
        <dbReference type="ARBA" id="ARBA00022786"/>
    </source>
</evidence>
<dbReference type="InterPro" id="IPR002110">
    <property type="entry name" value="Ankyrin_rpt"/>
</dbReference>
<evidence type="ECO:0000313" key="11">
    <source>
        <dbReference type="EMBL" id="CAF4034693.1"/>
    </source>
</evidence>
<evidence type="ECO:0000313" key="12">
    <source>
        <dbReference type="Proteomes" id="UP000663829"/>
    </source>
</evidence>
<evidence type="ECO:0000313" key="10">
    <source>
        <dbReference type="EMBL" id="CAF3960531.1"/>
    </source>
</evidence>
<evidence type="ECO:0000256" key="1">
    <source>
        <dbReference type="ARBA" id="ARBA00004906"/>
    </source>
</evidence>
<accession>A0A814W1J9</accession>
<sequence>MTYSNGSRYQGYWKHGCLYVNHINISQLIDEMRSFNNEIDDTGSLYQRSVKIRKLKYYIYIQIIDSEVHYSQLCTVLLTVLDWLQPEQGNLFINEFIPHTAYQWNILLVAAKNGFVNVVELLLRKFNVNTEIEGIMEYDNQLVPGATAIWCAAASDHLNIVKLLIFHGANINHCTRSKSTPLRAACFFNRLEIVKCLIENGADVEQVSLEKNTCLMISSYRGHLDVCHYLLSKAVDVNARDLEGATPLYYACKKDHFEIVKLLVDNGAINSINSKGETPLKIAALAPQSTIVEYLVNLPDYCSVIERIEALELLSTSFCMYSDATYDIARTYNYLSQAMHLRYVDQHEPFLKIILPSPAIYENYTECETLKELEQIQTMID</sequence>